<proteinExistence type="predicted"/>
<evidence type="ECO:0000313" key="1">
    <source>
        <dbReference type="EMBL" id="RJF88004.1"/>
    </source>
</evidence>
<organism evidence="1 2">
    <name type="scientific">Oleomonas cavernae</name>
    <dbReference type="NCBI Taxonomy" id="2320859"/>
    <lineage>
        <taxon>Bacteria</taxon>
        <taxon>Pseudomonadati</taxon>
        <taxon>Pseudomonadota</taxon>
        <taxon>Alphaproteobacteria</taxon>
        <taxon>Acetobacterales</taxon>
        <taxon>Acetobacteraceae</taxon>
        <taxon>Oleomonas</taxon>
    </lineage>
</organism>
<dbReference type="AlphaFoldDB" id="A0A418WDD7"/>
<reference evidence="1 2" key="1">
    <citation type="submission" date="2018-09" db="EMBL/GenBank/DDBJ databases">
        <authorList>
            <person name="Zhu H."/>
        </authorList>
    </citation>
    <scope>NUCLEOTIDE SEQUENCE [LARGE SCALE GENOMIC DNA]</scope>
    <source>
        <strain evidence="1 2">K1W22B-8</strain>
    </source>
</reference>
<sequence length="110" mass="11654">MRGTGDVMGGEGEDRIIRSSEPAFRWLAGGAGEVRVYNIGKVPAELVWTGQGDNGHAEYPASAPRLTPNVPYRVEIRAGGAVIGEARFSIDPTLSVPDTLANRLVPVAKP</sequence>
<dbReference type="Proteomes" id="UP000284605">
    <property type="component" value="Unassembled WGS sequence"/>
</dbReference>
<protein>
    <submittedName>
        <fullName evidence="1">Uncharacterized protein</fullName>
    </submittedName>
</protein>
<name>A0A418WDD7_9PROT</name>
<accession>A0A418WDD7</accession>
<dbReference type="OrthoDB" id="7346346at2"/>
<comment type="caution">
    <text evidence="1">The sequence shown here is derived from an EMBL/GenBank/DDBJ whole genome shotgun (WGS) entry which is preliminary data.</text>
</comment>
<evidence type="ECO:0000313" key="2">
    <source>
        <dbReference type="Proteomes" id="UP000284605"/>
    </source>
</evidence>
<dbReference type="EMBL" id="QYUK01000011">
    <property type="protein sequence ID" value="RJF88004.1"/>
    <property type="molecule type" value="Genomic_DNA"/>
</dbReference>
<gene>
    <name evidence="1" type="ORF">D3874_14035</name>
</gene>
<dbReference type="RefSeq" id="WP_119778637.1">
    <property type="nucleotide sequence ID" value="NZ_QYUK01000011.1"/>
</dbReference>
<keyword evidence="2" id="KW-1185">Reference proteome</keyword>